<dbReference type="SUPFAM" id="SSF51126">
    <property type="entry name" value="Pectin lyase-like"/>
    <property type="match status" value="1"/>
</dbReference>
<name>A0A5M6IJJ0_9PROT</name>
<dbReference type="EMBL" id="VWPK01000083">
    <property type="protein sequence ID" value="KAA5608431.1"/>
    <property type="molecule type" value="Genomic_DNA"/>
</dbReference>
<protein>
    <recommendedName>
        <fullName evidence="2">Right handed beta helix domain-containing protein</fullName>
    </recommendedName>
</protein>
<reference evidence="3 4" key="1">
    <citation type="submission" date="2019-09" db="EMBL/GenBank/DDBJ databases">
        <title>Genome sequence of Rhodovastum atsumiense, a diverse member of the Acetobacteraceae family of non-sulfur purple photosynthetic bacteria.</title>
        <authorList>
            <person name="Meyer T."/>
            <person name="Kyndt J."/>
        </authorList>
    </citation>
    <scope>NUCLEOTIDE SEQUENCE [LARGE SCALE GENOMIC DNA]</scope>
    <source>
        <strain evidence="3 4">DSM 21279</strain>
    </source>
</reference>
<dbReference type="InterPro" id="IPR039448">
    <property type="entry name" value="Beta_helix"/>
</dbReference>
<gene>
    <name evidence="3" type="ORF">F1189_29120</name>
</gene>
<proteinExistence type="predicted"/>
<feature type="region of interest" description="Disordered" evidence="1">
    <location>
        <begin position="1"/>
        <end position="33"/>
    </location>
</feature>
<feature type="domain" description="Right handed beta helix" evidence="2">
    <location>
        <begin position="169"/>
        <end position="328"/>
    </location>
</feature>
<dbReference type="SMART" id="SM00710">
    <property type="entry name" value="PbH1"/>
    <property type="match status" value="6"/>
</dbReference>
<dbReference type="InterPro" id="IPR006626">
    <property type="entry name" value="PbH1"/>
</dbReference>
<comment type="caution">
    <text evidence="3">The sequence shown here is derived from an EMBL/GenBank/DDBJ whole genome shotgun (WGS) entry which is preliminary data.</text>
</comment>
<dbReference type="Gene3D" id="2.160.20.10">
    <property type="entry name" value="Single-stranded right-handed beta-helix, Pectin lyase-like"/>
    <property type="match status" value="1"/>
</dbReference>
<evidence type="ECO:0000313" key="3">
    <source>
        <dbReference type="EMBL" id="KAA5608431.1"/>
    </source>
</evidence>
<dbReference type="InterPro" id="IPR012334">
    <property type="entry name" value="Pectin_lyas_fold"/>
</dbReference>
<evidence type="ECO:0000313" key="4">
    <source>
        <dbReference type="Proteomes" id="UP000325255"/>
    </source>
</evidence>
<evidence type="ECO:0000259" key="2">
    <source>
        <dbReference type="Pfam" id="PF13229"/>
    </source>
</evidence>
<dbReference type="Proteomes" id="UP000325255">
    <property type="component" value="Unassembled WGS sequence"/>
</dbReference>
<dbReference type="AlphaFoldDB" id="A0A5M6IJJ0"/>
<sequence>MPAPSRHPQSLRNVDRRGADGCLTSRGPGETACVPRRRDRARVPARTAISIMGRHFLRVAAALALLAFLAVRPADAQARQWHVDQAGPAVGDGTAWATAWGSFHAIDWGKIAPGDTVYISGGSSGQTYKEPLTVGASGSAAGAITITKGIDPGHNGAVVIDGQGVQPLGVEIYGQNYVTVSQLEVRNTATAAFSVKSVTAGVVLEDNSAYSGDTGDGTSRGYDVRDSVGPNAVVVRRNSFSTPASTQAQTDGIWSSNNNGVVFENNRIVVSNSDTTGHSDGIQSFQDISITVRNNWFEQANNAPINNHGIWLQNERSGGVIEVYNNVVLAPNLIADAAVSHEQLSDWGHISVVQFWNNTILGGDRALQLNNAPLDDVRNNIIWTEHAGGRGIDLKGTAPAADQIDYNLLYAPNGYAGYIEGIHTFSWSQWQARGYDVHGLSANPQFINPTAKDFRPGLRSPILNAGERLPGISVGFGDIAVPHGARPNLGAYQEQPSGVTGSR</sequence>
<evidence type="ECO:0000256" key="1">
    <source>
        <dbReference type="SAM" id="MobiDB-lite"/>
    </source>
</evidence>
<dbReference type="Pfam" id="PF13229">
    <property type="entry name" value="Beta_helix"/>
    <property type="match status" value="1"/>
</dbReference>
<organism evidence="3 4">
    <name type="scientific">Rhodovastum atsumiense</name>
    <dbReference type="NCBI Taxonomy" id="504468"/>
    <lineage>
        <taxon>Bacteria</taxon>
        <taxon>Pseudomonadati</taxon>
        <taxon>Pseudomonadota</taxon>
        <taxon>Alphaproteobacteria</taxon>
        <taxon>Acetobacterales</taxon>
        <taxon>Acetobacteraceae</taxon>
        <taxon>Rhodovastum</taxon>
    </lineage>
</organism>
<dbReference type="OrthoDB" id="7292168at2"/>
<accession>A0A5M6IJJ0</accession>
<dbReference type="InterPro" id="IPR011050">
    <property type="entry name" value="Pectin_lyase_fold/virulence"/>
</dbReference>
<keyword evidence="4" id="KW-1185">Reference proteome</keyword>